<gene>
    <name evidence="2" type="ordered locus">AciPR4_1107</name>
</gene>
<evidence type="ECO:0000313" key="2">
    <source>
        <dbReference type="EMBL" id="ADV81936.1"/>
    </source>
</evidence>
<proteinExistence type="predicted"/>
<dbReference type="STRING" id="401053.AciPR4_1107"/>
<dbReference type="EMBL" id="CP002467">
    <property type="protein sequence ID" value="ADV81936.1"/>
    <property type="molecule type" value="Genomic_DNA"/>
</dbReference>
<accession>E8UXJ2</accession>
<dbReference type="Proteomes" id="UP000006844">
    <property type="component" value="Chromosome"/>
</dbReference>
<reference evidence="2 3" key="1">
    <citation type="journal article" date="2012" name="Stand. Genomic Sci.">
        <title>Complete genome sequence of Terriglobus saanensis type strain SP1PR4(T), an Acidobacteria from tundra soil.</title>
        <authorList>
            <person name="Rawat S.R."/>
            <person name="Mannisto M.K."/>
            <person name="Starovoytov V."/>
            <person name="Goodwin L."/>
            <person name="Nolan M."/>
            <person name="Hauser L."/>
            <person name="Land M."/>
            <person name="Davenport K.W."/>
            <person name="Woyke T."/>
            <person name="Haggblom M.M."/>
        </authorList>
    </citation>
    <scope>NUCLEOTIDE SEQUENCE</scope>
    <source>
        <strain evidence="3">ATCC BAA-1853 / DSM 23119 / SP1PR4</strain>
    </source>
</reference>
<feature type="transmembrane region" description="Helical" evidence="1">
    <location>
        <begin position="28"/>
        <end position="47"/>
    </location>
</feature>
<protein>
    <submittedName>
        <fullName evidence="2">Uncharacterized protein</fullName>
    </submittedName>
</protein>
<dbReference type="eggNOG" id="ENOG5032YN3">
    <property type="taxonomic scope" value="Bacteria"/>
</dbReference>
<evidence type="ECO:0000313" key="3">
    <source>
        <dbReference type="Proteomes" id="UP000006844"/>
    </source>
</evidence>
<keyword evidence="1" id="KW-0472">Membrane</keyword>
<keyword evidence="1" id="KW-1133">Transmembrane helix</keyword>
<dbReference type="HOGENOM" id="CLU_186880_0_0_0"/>
<keyword evidence="3" id="KW-1185">Reference proteome</keyword>
<dbReference type="RefSeq" id="WP_013567669.1">
    <property type="nucleotide sequence ID" value="NC_014963.1"/>
</dbReference>
<sequence length="86" mass="9117">MEYGHKVQAGEATEGKATAAIETYTAQVPSGVFLAAAIASITASLLFKAQKRDHAALFVGQWVAPFLILGLYNKLVKQHGSDATAR</sequence>
<feature type="transmembrane region" description="Helical" evidence="1">
    <location>
        <begin position="54"/>
        <end position="72"/>
    </location>
</feature>
<dbReference type="KEGG" id="tsa:AciPR4_1107"/>
<organism evidence="2 3">
    <name type="scientific">Terriglobus saanensis (strain ATCC BAA-1853 / DSM 23119 / SP1PR4)</name>
    <dbReference type="NCBI Taxonomy" id="401053"/>
    <lineage>
        <taxon>Bacteria</taxon>
        <taxon>Pseudomonadati</taxon>
        <taxon>Acidobacteriota</taxon>
        <taxon>Terriglobia</taxon>
        <taxon>Terriglobales</taxon>
        <taxon>Acidobacteriaceae</taxon>
        <taxon>Terriglobus</taxon>
    </lineage>
</organism>
<keyword evidence="1" id="KW-0812">Transmembrane</keyword>
<dbReference type="AlphaFoldDB" id="E8UXJ2"/>
<evidence type="ECO:0000256" key="1">
    <source>
        <dbReference type="SAM" id="Phobius"/>
    </source>
</evidence>
<dbReference type="OrthoDB" id="5382936at2"/>
<name>E8UXJ2_TERSS</name>